<dbReference type="SMART" id="SM00490">
    <property type="entry name" value="HELICc"/>
    <property type="match status" value="1"/>
</dbReference>
<evidence type="ECO:0000256" key="5">
    <source>
        <dbReference type="ARBA" id="ARBA00022737"/>
    </source>
</evidence>
<dbReference type="FunFam" id="1.10.1520.10:FF:000004">
    <property type="entry name" value="Endoribonuclease dicer-like 1"/>
    <property type="match status" value="1"/>
</dbReference>
<dbReference type="GO" id="GO:0010267">
    <property type="term" value="P:ta-siRNA processing"/>
    <property type="evidence" value="ECO:0007669"/>
    <property type="project" value="UniProtKB-ARBA"/>
</dbReference>
<evidence type="ECO:0000256" key="17">
    <source>
        <dbReference type="SAM" id="MobiDB-lite"/>
    </source>
</evidence>
<organism evidence="24 25">
    <name type="scientific">Riccia fluitans</name>
    <dbReference type="NCBI Taxonomy" id="41844"/>
    <lineage>
        <taxon>Eukaryota</taxon>
        <taxon>Viridiplantae</taxon>
        <taxon>Streptophyta</taxon>
        <taxon>Embryophyta</taxon>
        <taxon>Marchantiophyta</taxon>
        <taxon>Marchantiopsida</taxon>
        <taxon>Marchantiidae</taxon>
        <taxon>Marchantiales</taxon>
        <taxon>Ricciaceae</taxon>
        <taxon>Riccia</taxon>
    </lineage>
</organism>
<dbReference type="FunFam" id="3.30.160.380:FF:000001">
    <property type="entry name" value="Endoribonuclease dicer-like 1"/>
    <property type="match status" value="1"/>
</dbReference>
<dbReference type="CDD" id="cd00593">
    <property type="entry name" value="RIBOc"/>
    <property type="match status" value="2"/>
</dbReference>
<keyword evidence="5" id="KW-0677">Repeat</keyword>
<feature type="domain" description="DRBM" evidence="18">
    <location>
        <begin position="1885"/>
        <end position="1962"/>
    </location>
</feature>
<comment type="cofactor">
    <cofactor evidence="2">
        <name>Mg(2+)</name>
        <dbReference type="ChEBI" id="CHEBI:18420"/>
    </cofactor>
</comment>
<dbReference type="Gene3D" id="3.30.160.380">
    <property type="entry name" value="Dicer dimerisation domain"/>
    <property type="match status" value="1"/>
</dbReference>
<dbReference type="GO" id="GO:0003723">
    <property type="term" value="F:RNA binding"/>
    <property type="evidence" value="ECO:0007669"/>
    <property type="project" value="UniProtKB-UniRule"/>
</dbReference>
<evidence type="ECO:0000256" key="3">
    <source>
        <dbReference type="ARBA" id="ARBA00022722"/>
    </source>
</evidence>
<dbReference type="InterPro" id="IPR000999">
    <property type="entry name" value="RNase_III_dom"/>
</dbReference>
<feature type="coiled-coil region" evidence="16">
    <location>
        <begin position="1584"/>
        <end position="1611"/>
    </location>
</feature>
<evidence type="ECO:0000256" key="9">
    <source>
        <dbReference type="ARBA" id="ARBA00022806"/>
    </source>
</evidence>
<dbReference type="SMART" id="SM00487">
    <property type="entry name" value="DEXDc"/>
    <property type="match status" value="1"/>
</dbReference>
<dbReference type="GO" id="GO:0016787">
    <property type="term" value="F:hydrolase activity"/>
    <property type="evidence" value="ECO:0007669"/>
    <property type="project" value="UniProtKB-KW"/>
</dbReference>
<reference evidence="24 25" key="1">
    <citation type="submission" date="2024-09" db="EMBL/GenBank/DDBJ databases">
        <title>Chromosome-scale assembly of Riccia fluitans.</title>
        <authorList>
            <person name="Paukszto L."/>
            <person name="Sawicki J."/>
            <person name="Karawczyk K."/>
            <person name="Piernik-Szablinska J."/>
            <person name="Szczecinska M."/>
            <person name="Mazdziarz M."/>
        </authorList>
    </citation>
    <scope>NUCLEOTIDE SEQUENCE [LARGE SCALE GENOMIC DNA]</scope>
    <source>
        <strain evidence="24">Rf_01</strain>
        <tissue evidence="24">Aerial parts of the thallus</tissue>
    </source>
</reference>
<dbReference type="Pfam" id="PF00271">
    <property type="entry name" value="Helicase_C"/>
    <property type="match status" value="1"/>
</dbReference>
<evidence type="ECO:0000256" key="13">
    <source>
        <dbReference type="ARBA" id="ARBA00023211"/>
    </source>
</evidence>
<feature type="domain" description="RNase III" evidence="19">
    <location>
        <begin position="1069"/>
        <end position="1237"/>
    </location>
</feature>
<dbReference type="PANTHER" id="PTHR14950:SF79">
    <property type="entry name" value="DICER-LIKE PROTEIN 4"/>
    <property type="match status" value="1"/>
</dbReference>
<evidence type="ECO:0000313" key="24">
    <source>
        <dbReference type="EMBL" id="KAL2612872.1"/>
    </source>
</evidence>
<feature type="compositionally biased region" description="Polar residues" evidence="17">
    <location>
        <begin position="1696"/>
        <end position="1705"/>
    </location>
</feature>
<evidence type="ECO:0000256" key="15">
    <source>
        <dbReference type="PROSITE-ProRule" id="PRU00657"/>
    </source>
</evidence>
<dbReference type="InterPro" id="IPR001650">
    <property type="entry name" value="Helicase_C-like"/>
</dbReference>
<dbReference type="InterPro" id="IPR005034">
    <property type="entry name" value="Dicer_dimerisation"/>
</dbReference>
<dbReference type="PANTHER" id="PTHR14950">
    <property type="entry name" value="DICER-RELATED"/>
    <property type="match status" value="1"/>
</dbReference>
<evidence type="ECO:0000256" key="16">
    <source>
        <dbReference type="SAM" id="Coils"/>
    </source>
</evidence>
<dbReference type="PROSITE" id="PS51192">
    <property type="entry name" value="HELICASE_ATP_BIND_1"/>
    <property type="match status" value="1"/>
</dbReference>
<dbReference type="GO" id="GO:0046872">
    <property type="term" value="F:metal ion binding"/>
    <property type="evidence" value="ECO:0007669"/>
    <property type="project" value="UniProtKB-KW"/>
</dbReference>
<dbReference type="EMBL" id="JBHFFA010000007">
    <property type="protein sequence ID" value="KAL2612872.1"/>
    <property type="molecule type" value="Genomic_DNA"/>
</dbReference>
<dbReference type="Pfam" id="PF02170">
    <property type="entry name" value="PAZ"/>
    <property type="match status" value="1"/>
</dbReference>
<keyword evidence="12 15" id="KW-0694">RNA-binding</keyword>
<evidence type="ECO:0000259" key="20">
    <source>
        <dbReference type="PROSITE" id="PS50821"/>
    </source>
</evidence>
<dbReference type="InterPro" id="IPR038248">
    <property type="entry name" value="Dicer_dimer_sf"/>
</dbReference>
<dbReference type="InterPro" id="IPR027417">
    <property type="entry name" value="P-loop_NTPase"/>
</dbReference>
<proteinExistence type="inferred from homology"/>
<evidence type="ECO:0000256" key="12">
    <source>
        <dbReference type="ARBA" id="ARBA00022884"/>
    </source>
</evidence>
<keyword evidence="25" id="KW-1185">Reference proteome</keyword>
<dbReference type="CDD" id="cd18034">
    <property type="entry name" value="DEXHc_dicer"/>
    <property type="match status" value="1"/>
</dbReference>
<dbReference type="SUPFAM" id="SSF52540">
    <property type="entry name" value="P-loop containing nucleoside triphosphate hydrolases"/>
    <property type="match status" value="1"/>
</dbReference>
<keyword evidence="6" id="KW-0547">Nucleotide-binding</keyword>
<dbReference type="SMART" id="SM00535">
    <property type="entry name" value="RIBOc"/>
    <property type="match status" value="2"/>
</dbReference>
<keyword evidence="4" id="KW-0479">Metal-binding</keyword>
<dbReference type="GO" id="GO:0005524">
    <property type="term" value="F:ATP binding"/>
    <property type="evidence" value="ECO:0007669"/>
    <property type="project" value="UniProtKB-KW"/>
</dbReference>
<dbReference type="Gene3D" id="3.30.160.20">
    <property type="match status" value="2"/>
</dbReference>
<gene>
    <name evidence="24" type="ORF">R1flu_024564</name>
</gene>
<dbReference type="PROSITE" id="PS50142">
    <property type="entry name" value="RNASE_3_2"/>
    <property type="match status" value="2"/>
</dbReference>
<evidence type="ECO:0000259" key="22">
    <source>
        <dbReference type="PROSITE" id="PS51194"/>
    </source>
</evidence>
<evidence type="ECO:0000256" key="11">
    <source>
        <dbReference type="ARBA" id="ARBA00022842"/>
    </source>
</evidence>
<dbReference type="SMART" id="SM00949">
    <property type="entry name" value="PAZ"/>
    <property type="match status" value="1"/>
</dbReference>
<feature type="domain" description="RNase III" evidence="19">
    <location>
        <begin position="1278"/>
        <end position="1425"/>
    </location>
</feature>
<evidence type="ECO:0000256" key="1">
    <source>
        <dbReference type="ARBA" id="ARBA00001936"/>
    </source>
</evidence>
<dbReference type="InterPro" id="IPR014001">
    <property type="entry name" value="Helicase_ATP-bd"/>
</dbReference>
<dbReference type="PROSITE" id="PS00517">
    <property type="entry name" value="RNASE_3_1"/>
    <property type="match status" value="1"/>
</dbReference>
<feature type="domain" description="Dicer dsRNA-binding fold" evidence="23">
    <location>
        <begin position="637"/>
        <end position="727"/>
    </location>
</feature>
<evidence type="ECO:0000256" key="14">
    <source>
        <dbReference type="ARBA" id="ARBA00035116"/>
    </source>
</evidence>
<feature type="region of interest" description="Disordered" evidence="17">
    <location>
        <begin position="1693"/>
        <end position="1714"/>
    </location>
</feature>
<feature type="domain" description="DRBM" evidence="18">
    <location>
        <begin position="1451"/>
        <end position="1518"/>
    </location>
</feature>
<evidence type="ECO:0000259" key="18">
    <source>
        <dbReference type="PROSITE" id="PS50137"/>
    </source>
</evidence>
<dbReference type="SMART" id="SM00358">
    <property type="entry name" value="DSRM"/>
    <property type="match status" value="2"/>
</dbReference>
<dbReference type="PROSITE" id="PS51194">
    <property type="entry name" value="HELICASE_CTER"/>
    <property type="match status" value="1"/>
</dbReference>
<sequence length="1965" mass="220553">MLGLVSATNQIRPAWKRRKSWCKSPVEEKNLVLSSRRTFQLGWAMGSPNYLDLLSDRPAAYLLHPVQHATNDTMTNEKENCGEGNAGSSMEGLDGSVNGAMERRRDFINPVKKARRYQLEVLTKALEENTIIFLETGCGKTLIAVLLIHAFRRRILKPSCKIAVFLAPNRALVDQQAKEIEDHTDLHVGRFWGSMPGDNWDYSRWRGQIIKYEVIVMTPQILFNNLHHVFFTMEMIELLIFDECHHAQKKHPYANIMRDFYHSQSTHRPKIFGMTASPIIGKVNGGGVQRIDDNLVSLESMLDARVYTLRDRAELENLLPNPLEQIRMYESSLTNDSVCELSGKLRSLGSKFLMSNEDVYNFNGEVAYKKQREEVQAAYRRLVYCLFELGPWCTKKAAKLLIDKEGQCYEDGMGDCKQRFLQEALQVLSTEAMENDGELSSDSALLSTRWMSSKLLCLIQILLDFRENFQKCIIFVDRVIATEVVANLLNSLPSMSFLRCLPLVGSQSMSQKLQQQTIEKFRAGVVNLLVATDIAEEGLDIQSCFMVIRFDAPKQNRSYIQSRGRARKQGSHYIVLVERGNVEQLGNVVKLRENEKLMWELTANRWDAPHTLKEPENFDVEVFTVESTGATVTTDYSVPLLHHYCSKLPGDKFYYPKPEFEYFEVRGGVECQVRLPLTAAVKVVRGHVCPTSKLAKRVAAFECCKKLHEVGALTDFLLPVELEQRSLDESSDPTKKDTMMELHPALIPKALRGDWAGASSDVRLRAYSFHITAEPQDREYAHYALFLGEVLDECVTSNATELHLTKGRVAKVQLVPGGVVIFTGNQLKEAQLFQERILSIMLDHNTEQKMPRNLSSPTQAYWDPRRLYLLLPVVPGSSSSLRVDWASIDNLLSDIPSDGRASIPDHCEKKHIEEKPEGWNCWSPPRSCGTFQMADGPAAAERVVNSLVETVYNGRLYCTVDVLWDMNGASHFVGNPQFRTYTDYFKKRYGLDLQHQKQPLLKAKPLMSVHNLIVKRLDKEKGVGTKEEMLVELPPEVCKVKVLGLTRESVNTLSLLPSIMHRLEYLLIASELQKILVDAFSEASKVSFMTVFQALTTATCLESLNLERLEFFGDSFLKFAVSKRLFLVHERDQEGQLTDMRIREISNSNLHQLGIAKEMPLYIHDEKFQPCDWAVPGRPSRFPCDANTSAAIHALHDGMDMSKVNQIKCSEGHRWLQRKTVADVVEALIGAHLVEGGPDAALAFMNWMGIKVEFDPELIAQASAHCGGDIRSIQVIDLSKLEGLLGYTFKNKALLVEALTHSSYQAPSGTCYQRLEFLGDAVLDYLITCHLYAAFPDLPPGHLTDLRSATTNNEFYARVSVRNNLQSYILHDSSFLQEAVRKFVSLMDAISQGREPFYGWDCNQVPKVLGDLVESLAGAVFVDTGFDSDSVWEVFEPLLQPIVTPDTLQLHPVRELTELCRRQKLEGDFDCIIKGNLKVMTCTVLARDLPIAKTEATKGDKKGAKRLAAYRALEELKKQGFEHPYRTLATTLVSQGRIRQRKPALESDDAPALNKSNDGIDEYVPLRPSGCNAQGIFDSNLSSKAALEQILEAAERDKQVLQELGEEFRVKLAVEPDASRLEPLYSLSQVGDVDGTLSAMDSFTQWEELDRAGTADCCSALPVTSGSADSYAGREPNDLLQNSQKKEASLHFKAVPQTSPSSSKDSLPDEMSCSSSSLSEVERCVPGEVETSVASRNNCSLTDDITMAEERARDGGDFWIGQGYISQEKQLKGTSSTSAIPAIFKIDERHFRPGYQNSHAADGTMWYNYPVGELITAQPLEERELPPIIPTVPQSGIPAARRGFMTGEFIWDTSTQNLFSASSAPHGLVSSGWIPKANFDETVGRAREELNIICAKHQWAAPVYALKEMDGPPHNPRFTYIVIVKISTRCLEVEIECEGEPMANKKRAMDSAAEQAIAWIRQEAL</sequence>
<evidence type="ECO:0000256" key="7">
    <source>
        <dbReference type="ARBA" id="ARBA00022759"/>
    </source>
</evidence>
<dbReference type="SUPFAM" id="SSF69065">
    <property type="entry name" value="RNase III domain-like"/>
    <property type="match status" value="2"/>
</dbReference>
<feature type="domain" description="Helicase ATP-binding" evidence="21">
    <location>
        <begin position="121"/>
        <end position="296"/>
    </location>
</feature>
<dbReference type="Gene3D" id="3.40.50.300">
    <property type="entry name" value="P-loop containing nucleotide triphosphate hydrolases"/>
    <property type="match status" value="2"/>
</dbReference>
<keyword evidence="10" id="KW-0067">ATP-binding</keyword>
<evidence type="ECO:0000259" key="19">
    <source>
        <dbReference type="PROSITE" id="PS50142"/>
    </source>
</evidence>
<evidence type="ECO:0000259" key="23">
    <source>
        <dbReference type="PROSITE" id="PS51327"/>
    </source>
</evidence>
<keyword evidence="3" id="KW-0540">Nuclease</keyword>
<keyword evidence="7" id="KW-0255">Endonuclease</keyword>
<dbReference type="InterPro" id="IPR036085">
    <property type="entry name" value="PAZ_dom_sf"/>
</dbReference>
<dbReference type="FunFam" id="3.40.50.300:FF:000705">
    <property type="entry name" value="Endoribonuclease dicer-like protein"/>
    <property type="match status" value="1"/>
</dbReference>
<evidence type="ECO:0000256" key="8">
    <source>
        <dbReference type="ARBA" id="ARBA00022801"/>
    </source>
</evidence>
<dbReference type="GO" id="GO:0004386">
    <property type="term" value="F:helicase activity"/>
    <property type="evidence" value="ECO:0007669"/>
    <property type="project" value="UniProtKB-KW"/>
</dbReference>
<dbReference type="Gene3D" id="2.170.260.10">
    <property type="entry name" value="paz domain"/>
    <property type="match status" value="1"/>
</dbReference>
<dbReference type="PROSITE" id="PS50137">
    <property type="entry name" value="DS_RBD"/>
    <property type="match status" value="2"/>
</dbReference>
<dbReference type="PROSITE" id="PS51327">
    <property type="entry name" value="DICER_DSRBF"/>
    <property type="match status" value="1"/>
</dbReference>
<keyword evidence="8" id="KW-0378">Hydrolase</keyword>
<dbReference type="PROSITE" id="PS50821">
    <property type="entry name" value="PAZ"/>
    <property type="match status" value="1"/>
</dbReference>
<keyword evidence="9" id="KW-0347">Helicase</keyword>
<dbReference type="SUPFAM" id="SSF101690">
    <property type="entry name" value="PAZ domain"/>
    <property type="match status" value="1"/>
</dbReference>
<dbReference type="Gene3D" id="1.10.1520.10">
    <property type="entry name" value="Ribonuclease III domain"/>
    <property type="match status" value="2"/>
</dbReference>
<dbReference type="GO" id="GO:0004519">
    <property type="term" value="F:endonuclease activity"/>
    <property type="evidence" value="ECO:0007669"/>
    <property type="project" value="UniProtKB-KW"/>
</dbReference>
<comment type="cofactor">
    <cofactor evidence="1">
        <name>Mn(2+)</name>
        <dbReference type="ChEBI" id="CHEBI:29035"/>
    </cofactor>
</comment>
<evidence type="ECO:0000259" key="21">
    <source>
        <dbReference type="PROSITE" id="PS51192"/>
    </source>
</evidence>
<dbReference type="Proteomes" id="UP001605036">
    <property type="component" value="Unassembled WGS sequence"/>
</dbReference>
<evidence type="ECO:0000256" key="4">
    <source>
        <dbReference type="ARBA" id="ARBA00022723"/>
    </source>
</evidence>
<dbReference type="InterPro" id="IPR003100">
    <property type="entry name" value="PAZ_dom"/>
</dbReference>
<dbReference type="SUPFAM" id="SSF54768">
    <property type="entry name" value="dsRNA-binding domain-like"/>
    <property type="match status" value="2"/>
</dbReference>
<evidence type="ECO:0000256" key="2">
    <source>
        <dbReference type="ARBA" id="ARBA00001946"/>
    </source>
</evidence>
<dbReference type="Pfam" id="PF03368">
    <property type="entry name" value="Dicer_dimer"/>
    <property type="match status" value="1"/>
</dbReference>
<feature type="domain" description="Helicase C-terminal" evidence="22">
    <location>
        <begin position="457"/>
        <end position="604"/>
    </location>
</feature>
<dbReference type="CDD" id="cd19869">
    <property type="entry name" value="DSRM_DCL_plant"/>
    <property type="match status" value="1"/>
</dbReference>
<dbReference type="InterPro" id="IPR036389">
    <property type="entry name" value="RNase_III_sf"/>
</dbReference>
<comment type="caution">
    <text evidence="24">The sequence shown here is derived from an EMBL/GenBank/DDBJ whole genome shotgun (WGS) entry which is preliminary data.</text>
</comment>
<protein>
    <submittedName>
        <fullName evidence="24">Uncharacterized protein</fullName>
    </submittedName>
</protein>
<keyword evidence="13" id="KW-0464">Manganese</keyword>
<comment type="similarity">
    <text evidence="14 15">Belongs to the helicase family. Dicer subfamily.</text>
</comment>
<accession>A0ABD1XV93</accession>
<dbReference type="Pfam" id="PF04851">
    <property type="entry name" value="ResIII"/>
    <property type="match status" value="1"/>
</dbReference>
<keyword evidence="16" id="KW-0175">Coiled coil</keyword>
<feature type="domain" description="PAZ" evidence="20">
    <location>
        <begin position="927"/>
        <end position="1042"/>
    </location>
</feature>
<dbReference type="InterPro" id="IPR014720">
    <property type="entry name" value="dsRBD_dom"/>
</dbReference>
<evidence type="ECO:0000256" key="6">
    <source>
        <dbReference type="ARBA" id="ARBA00022741"/>
    </source>
</evidence>
<evidence type="ECO:0000256" key="10">
    <source>
        <dbReference type="ARBA" id="ARBA00022840"/>
    </source>
</evidence>
<dbReference type="InterPro" id="IPR006935">
    <property type="entry name" value="Helicase/UvrB_N"/>
</dbReference>
<evidence type="ECO:0000313" key="25">
    <source>
        <dbReference type="Proteomes" id="UP001605036"/>
    </source>
</evidence>
<dbReference type="Pfam" id="PF14709">
    <property type="entry name" value="DND1_DSRM"/>
    <property type="match status" value="1"/>
</dbReference>
<name>A0ABD1XV93_9MARC</name>
<keyword evidence="11" id="KW-0460">Magnesium</keyword>
<dbReference type="Pfam" id="PF00636">
    <property type="entry name" value="Ribonuclease_3"/>
    <property type="match status" value="2"/>
</dbReference>